<dbReference type="GO" id="GO:0003838">
    <property type="term" value="F:sterol 24-C-methyltransferase activity"/>
    <property type="evidence" value="ECO:0007669"/>
    <property type="project" value="TreeGrafter"/>
</dbReference>
<dbReference type="STRING" id="75743.A0A401PVT5"/>
<dbReference type="AlphaFoldDB" id="A0A401PVT5"/>
<sequence>MNRLSKRLTQQLGKPTQGLWGWLVTRYLEKKNRFLEVNAVKLCNIQPESVVLEVGFGPGLGLQEAAKHITFPKGKLYGVDYSDYMHRITSRRLQADIRTGKVTLFLGSVEHIPLEDNVVDRVFHCNCYYFWPNQRAGSKEIHRVMKPGGMMVTTLNLDTLKTIAAAGLLKDTRWPPEPYLAVLRDTGFVDVRMEDKQADGKSFQAIFATANKP</sequence>
<dbReference type="InterPro" id="IPR050447">
    <property type="entry name" value="Erg6_SMT_methyltransf"/>
</dbReference>
<comment type="caution">
    <text evidence="4">The sequence shown here is derived from an EMBL/GenBank/DDBJ whole genome shotgun (WGS) entry which is preliminary data.</text>
</comment>
<dbReference type="EMBL" id="BFAA01010232">
    <property type="protein sequence ID" value="GCB77274.1"/>
    <property type="molecule type" value="Genomic_DNA"/>
</dbReference>
<keyword evidence="5" id="KW-1185">Reference proteome</keyword>
<dbReference type="SUPFAM" id="SSF53335">
    <property type="entry name" value="S-adenosyl-L-methionine-dependent methyltransferases"/>
    <property type="match status" value="1"/>
</dbReference>
<comment type="similarity">
    <text evidence="2">Belongs to the class I-like SAM-binding methyltransferase superfamily. Erg6/SMT family.</text>
</comment>
<proteinExistence type="inferred from homology"/>
<evidence type="ECO:0000259" key="3">
    <source>
        <dbReference type="Pfam" id="PF08241"/>
    </source>
</evidence>
<name>A0A401PVT5_SCYTO</name>
<dbReference type="InterPro" id="IPR013216">
    <property type="entry name" value="Methyltransf_11"/>
</dbReference>
<dbReference type="OMA" id="QTHYFWP"/>
<evidence type="ECO:0000313" key="5">
    <source>
        <dbReference type="Proteomes" id="UP000288216"/>
    </source>
</evidence>
<keyword evidence="1" id="KW-0808">Transferase</keyword>
<protein>
    <recommendedName>
        <fullName evidence="3">Methyltransferase type 11 domain-containing protein</fullName>
    </recommendedName>
</protein>
<dbReference type="GO" id="GO:0016126">
    <property type="term" value="P:sterol biosynthetic process"/>
    <property type="evidence" value="ECO:0007669"/>
    <property type="project" value="TreeGrafter"/>
</dbReference>
<dbReference type="InterPro" id="IPR029063">
    <property type="entry name" value="SAM-dependent_MTases_sf"/>
</dbReference>
<gene>
    <name evidence="4" type="ORF">scyTo_0016658</name>
</gene>
<reference evidence="4 5" key="1">
    <citation type="journal article" date="2018" name="Nat. Ecol. Evol.">
        <title>Shark genomes provide insights into elasmobranch evolution and the origin of vertebrates.</title>
        <authorList>
            <person name="Hara Y"/>
            <person name="Yamaguchi K"/>
            <person name="Onimaru K"/>
            <person name="Kadota M"/>
            <person name="Koyanagi M"/>
            <person name="Keeley SD"/>
            <person name="Tatsumi K"/>
            <person name="Tanaka K"/>
            <person name="Motone F"/>
            <person name="Kageyama Y"/>
            <person name="Nozu R"/>
            <person name="Adachi N"/>
            <person name="Nishimura O"/>
            <person name="Nakagawa R"/>
            <person name="Tanegashima C"/>
            <person name="Kiyatake I"/>
            <person name="Matsumoto R"/>
            <person name="Murakumo K"/>
            <person name="Nishida K"/>
            <person name="Terakita A"/>
            <person name="Kuratani S"/>
            <person name="Sato K"/>
            <person name="Hyodo S Kuraku.S."/>
        </authorList>
    </citation>
    <scope>NUCLEOTIDE SEQUENCE [LARGE SCALE GENOMIC DNA]</scope>
</reference>
<feature type="domain" description="Methyltransferase type 11" evidence="3">
    <location>
        <begin position="52"/>
        <end position="152"/>
    </location>
</feature>
<evidence type="ECO:0000313" key="4">
    <source>
        <dbReference type="EMBL" id="GCB77274.1"/>
    </source>
</evidence>
<dbReference type="GO" id="GO:0005783">
    <property type="term" value="C:endoplasmic reticulum"/>
    <property type="evidence" value="ECO:0007669"/>
    <property type="project" value="TreeGrafter"/>
</dbReference>
<dbReference type="OrthoDB" id="10250730at2759"/>
<evidence type="ECO:0000256" key="2">
    <source>
        <dbReference type="ARBA" id="ARBA00038188"/>
    </source>
</evidence>
<dbReference type="Gene3D" id="3.40.50.150">
    <property type="entry name" value="Vaccinia Virus protein VP39"/>
    <property type="match status" value="1"/>
</dbReference>
<dbReference type="Pfam" id="PF08241">
    <property type="entry name" value="Methyltransf_11"/>
    <property type="match status" value="1"/>
</dbReference>
<dbReference type="CDD" id="cd02440">
    <property type="entry name" value="AdoMet_MTases"/>
    <property type="match status" value="1"/>
</dbReference>
<accession>A0A401PVT5</accession>
<dbReference type="PANTHER" id="PTHR44068">
    <property type="entry name" value="ZGC:194242"/>
    <property type="match status" value="1"/>
</dbReference>
<dbReference type="PANTHER" id="PTHR44068:SF1">
    <property type="entry name" value="HYPOTHETICAL LOC100005854"/>
    <property type="match status" value="1"/>
</dbReference>
<organism evidence="4 5">
    <name type="scientific">Scyliorhinus torazame</name>
    <name type="common">Cloudy catshark</name>
    <name type="synonym">Catulus torazame</name>
    <dbReference type="NCBI Taxonomy" id="75743"/>
    <lineage>
        <taxon>Eukaryota</taxon>
        <taxon>Metazoa</taxon>
        <taxon>Chordata</taxon>
        <taxon>Craniata</taxon>
        <taxon>Vertebrata</taxon>
        <taxon>Chondrichthyes</taxon>
        <taxon>Elasmobranchii</taxon>
        <taxon>Galeomorphii</taxon>
        <taxon>Galeoidea</taxon>
        <taxon>Carcharhiniformes</taxon>
        <taxon>Scyliorhinidae</taxon>
        <taxon>Scyliorhinus</taxon>
    </lineage>
</organism>
<evidence type="ECO:0000256" key="1">
    <source>
        <dbReference type="ARBA" id="ARBA00022679"/>
    </source>
</evidence>
<dbReference type="Proteomes" id="UP000288216">
    <property type="component" value="Unassembled WGS sequence"/>
</dbReference>